<comment type="caution">
    <text evidence="1">The sequence shown here is derived from an EMBL/GenBank/DDBJ whole genome shotgun (WGS) entry which is preliminary data.</text>
</comment>
<dbReference type="InterPro" id="IPR015946">
    <property type="entry name" value="KH_dom-like_a/b"/>
</dbReference>
<protein>
    <submittedName>
        <fullName evidence="1">OsmC family protein</fullName>
    </submittedName>
</protein>
<dbReference type="Gene3D" id="3.30.300.20">
    <property type="match status" value="1"/>
</dbReference>
<organism evidence="1 2">
    <name type="scientific">Pseudocalidococcus azoricus BACA0444</name>
    <dbReference type="NCBI Taxonomy" id="2918990"/>
    <lineage>
        <taxon>Bacteria</taxon>
        <taxon>Bacillati</taxon>
        <taxon>Cyanobacteriota</taxon>
        <taxon>Cyanophyceae</taxon>
        <taxon>Acaryochloridales</taxon>
        <taxon>Thermosynechococcaceae</taxon>
        <taxon>Pseudocalidococcus</taxon>
        <taxon>Pseudocalidococcus azoricus</taxon>
    </lineage>
</organism>
<evidence type="ECO:0000313" key="1">
    <source>
        <dbReference type="EMBL" id="MDS3861696.1"/>
    </source>
</evidence>
<dbReference type="PANTHER" id="PTHR42830:SF2">
    <property type="entry name" value="OSMC_OHR FAMILY PROTEIN"/>
    <property type="match status" value="1"/>
</dbReference>
<dbReference type="PANTHER" id="PTHR42830">
    <property type="entry name" value="OSMOTICALLY INDUCIBLE FAMILY PROTEIN"/>
    <property type="match status" value="1"/>
</dbReference>
<dbReference type="InterPro" id="IPR003718">
    <property type="entry name" value="OsmC/Ohr_fam"/>
</dbReference>
<accession>A0AAE4FVA0</accession>
<reference evidence="2" key="1">
    <citation type="submission" date="2023-07" db="EMBL/GenBank/DDBJ databases">
        <authorList>
            <person name="Luz R."/>
            <person name="Cordeiro R."/>
            <person name="Fonseca A."/>
            <person name="Goncalves V."/>
        </authorList>
    </citation>
    <scope>NUCLEOTIDE SEQUENCE [LARGE SCALE GENOMIC DNA]</scope>
    <source>
        <strain evidence="2">BACA0444</strain>
    </source>
</reference>
<dbReference type="AlphaFoldDB" id="A0AAE4FVA0"/>
<dbReference type="InterPro" id="IPR036102">
    <property type="entry name" value="OsmC/Ohrsf"/>
</dbReference>
<dbReference type="EMBL" id="JAVMIP010000015">
    <property type="protein sequence ID" value="MDS3861696.1"/>
    <property type="molecule type" value="Genomic_DNA"/>
</dbReference>
<dbReference type="Proteomes" id="UP001268256">
    <property type="component" value="Unassembled WGS sequence"/>
</dbReference>
<name>A0AAE4FVA0_9CYAN</name>
<sequence length="168" mass="18785">MVLPRPIEAKTLMKDTHHYQATITWTGNLGTGTSSYRAYERSHTIEILNKPAIFGSSDSSFRGDPSKHNPEELLIASLSACHLLWYLHLCADAGVVVVNYSDQATGVMVVDKDGRGYFTEVMLNPIVTVSEISMMNKAFELHERAREFCFIANSVNFPVKHHSTINVK</sequence>
<dbReference type="SUPFAM" id="SSF82784">
    <property type="entry name" value="OsmC-like"/>
    <property type="match status" value="1"/>
</dbReference>
<keyword evidence="2" id="KW-1185">Reference proteome</keyword>
<gene>
    <name evidence="1" type="ORF">RIF25_12875</name>
</gene>
<evidence type="ECO:0000313" key="2">
    <source>
        <dbReference type="Proteomes" id="UP001268256"/>
    </source>
</evidence>
<dbReference type="InterPro" id="IPR052707">
    <property type="entry name" value="OsmC_Ohr_Peroxiredoxin"/>
</dbReference>
<proteinExistence type="predicted"/>
<dbReference type="Pfam" id="PF02566">
    <property type="entry name" value="OsmC"/>
    <property type="match status" value="1"/>
</dbReference>